<evidence type="ECO:0000256" key="2">
    <source>
        <dbReference type="ARBA" id="ARBA00001946"/>
    </source>
</evidence>
<evidence type="ECO:0000256" key="6">
    <source>
        <dbReference type="ARBA" id="ARBA00023211"/>
    </source>
</evidence>
<gene>
    <name evidence="8" type="ORF">MAR_003801</name>
</gene>
<feature type="domain" description="Nudix hydrolase" evidence="7">
    <location>
        <begin position="30"/>
        <end position="168"/>
    </location>
</feature>
<reference evidence="8" key="1">
    <citation type="submission" date="2022-11" db="EMBL/GenBank/DDBJ databases">
        <title>Centuries of genome instability and evolution in soft-shell clam transmissible cancer (bioRxiv).</title>
        <authorList>
            <person name="Hart S.F.M."/>
            <person name="Yonemitsu M.A."/>
            <person name="Giersch R.M."/>
            <person name="Beal B.F."/>
            <person name="Arriagada G."/>
            <person name="Davis B.W."/>
            <person name="Ostrander E.A."/>
            <person name="Goff S.P."/>
            <person name="Metzger M.J."/>
        </authorList>
    </citation>
    <scope>NUCLEOTIDE SEQUENCE</scope>
    <source>
        <strain evidence="8">MELC-2E11</strain>
        <tissue evidence="8">Siphon/mantle</tissue>
    </source>
</reference>
<evidence type="ECO:0000256" key="1">
    <source>
        <dbReference type="ARBA" id="ARBA00001936"/>
    </source>
</evidence>
<dbReference type="CDD" id="cd03426">
    <property type="entry name" value="NUDIX_CoAse_Nudt7"/>
    <property type="match status" value="1"/>
</dbReference>
<evidence type="ECO:0000256" key="5">
    <source>
        <dbReference type="ARBA" id="ARBA00022842"/>
    </source>
</evidence>
<comment type="cofactor">
    <cofactor evidence="1">
        <name>Mn(2+)</name>
        <dbReference type="ChEBI" id="CHEBI:29035"/>
    </cofactor>
</comment>
<evidence type="ECO:0000259" key="7">
    <source>
        <dbReference type="PROSITE" id="PS51462"/>
    </source>
</evidence>
<keyword evidence="6" id="KW-0464">Manganese</keyword>
<dbReference type="Gene3D" id="3.90.79.10">
    <property type="entry name" value="Nucleoside Triphosphate Pyrophosphohydrolase"/>
    <property type="match status" value="1"/>
</dbReference>
<dbReference type="InterPro" id="IPR015797">
    <property type="entry name" value="NUDIX_hydrolase-like_dom_sf"/>
</dbReference>
<dbReference type="InterPro" id="IPR000086">
    <property type="entry name" value="NUDIX_hydrolase_dom"/>
</dbReference>
<dbReference type="Proteomes" id="UP001164746">
    <property type="component" value="Chromosome 9"/>
</dbReference>
<dbReference type="Pfam" id="PF00293">
    <property type="entry name" value="NUDIX"/>
    <property type="match status" value="1"/>
</dbReference>
<evidence type="ECO:0000256" key="4">
    <source>
        <dbReference type="ARBA" id="ARBA00022801"/>
    </source>
</evidence>
<keyword evidence="3" id="KW-0479">Metal-binding</keyword>
<dbReference type="PANTHER" id="PTHR12992">
    <property type="entry name" value="NUDIX HYDROLASE"/>
    <property type="match status" value="1"/>
</dbReference>
<dbReference type="PANTHER" id="PTHR12992:SF11">
    <property type="entry name" value="MITOCHONDRIAL COENZYME A DIPHOSPHATASE NUDT8"/>
    <property type="match status" value="1"/>
</dbReference>
<name>A0ABY7EXZ2_MYAAR</name>
<keyword evidence="4" id="KW-0378">Hydrolase</keyword>
<sequence length="168" mass="18912">MFNETNKFHVQTKLQTSHPLLRPDSQKYKAKRPAAVLVPMCYVNGEPSLLFMMRSQHLNNHRGEPSLCFKYHYIILFASFPGGMQDPSDKDTVHTALRETHEEIGMSQDQVDVWGNLSGSPTSRTGNWVTPVLGFCGEIDISQLKLNHREATLCRSTSEGSQDIAYGD</sequence>
<organism evidence="8 9">
    <name type="scientific">Mya arenaria</name>
    <name type="common">Soft-shell clam</name>
    <dbReference type="NCBI Taxonomy" id="6604"/>
    <lineage>
        <taxon>Eukaryota</taxon>
        <taxon>Metazoa</taxon>
        <taxon>Spiralia</taxon>
        <taxon>Lophotrochozoa</taxon>
        <taxon>Mollusca</taxon>
        <taxon>Bivalvia</taxon>
        <taxon>Autobranchia</taxon>
        <taxon>Heteroconchia</taxon>
        <taxon>Euheterodonta</taxon>
        <taxon>Imparidentia</taxon>
        <taxon>Neoheterodontei</taxon>
        <taxon>Myida</taxon>
        <taxon>Myoidea</taxon>
        <taxon>Myidae</taxon>
        <taxon>Mya</taxon>
    </lineage>
</organism>
<protein>
    <submittedName>
        <fullName evidence="8">NUDT8-like protein</fullName>
    </submittedName>
</protein>
<evidence type="ECO:0000313" key="8">
    <source>
        <dbReference type="EMBL" id="WAR13696.1"/>
    </source>
</evidence>
<evidence type="ECO:0000256" key="3">
    <source>
        <dbReference type="ARBA" id="ARBA00022723"/>
    </source>
</evidence>
<comment type="cofactor">
    <cofactor evidence="2">
        <name>Mg(2+)</name>
        <dbReference type="ChEBI" id="CHEBI:18420"/>
    </cofactor>
</comment>
<dbReference type="InterPro" id="IPR045121">
    <property type="entry name" value="CoAse"/>
</dbReference>
<keyword evidence="5" id="KW-0460">Magnesium</keyword>
<accession>A0ABY7EXZ2</accession>
<dbReference type="PROSITE" id="PS51462">
    <property type="entry name" value="NUDIX"/>
    <property type="match status" value="1"/>
</dbReference>
<dbReference type="EMBL" id="CP111020">
    <property type="protein sequence ID" value="WAR13696.1"/>
    <property type="molecule type" value="Genomic_DNA"/>
</dbReference>
<evidence type="ECO:0000313" key="9">
    <source>
        <dbReference type="Proteomes" id="UP001164746"/>
    </source>
</evidence>
<keyword evidence="9" id="KW-1185">Reference proteome</keyword>
<dbReference type="SUPFAM" id="SSF55811">
    <property type="entry name" value="Nudix"/>
    <property type="match status" value="1"/>
</dbReference>
<proteinExistence type="predicted"/>